<dbReference type="PROSITE" id="PS50067">
    <property type="entry name" value="KINESIN_MOTOR_2"/>
    <property type="match status" value="1"/>
</dbReference>
<dbReference type="InterPro" id="IPR019821">
    <property type="entry name" value="Kinesin_motor_CS"/>
</dbReference>
<feature type="region of interest" description="Disordered" evidence="9">
    <location>
        <begin position="721"/>
        <end position="751"/>
    </location>
</feature>
<feature type="region of interest" description="Disordered" evidence="9">
    <location>
        <begin position="898"/>
        <end position="925"/>
    </location>
</feature>
<evidence type="ECO:0000256" key="6">
    <source>
        <dbReference type="ARBA" id="ARBA00034488"/>
    </source>
</evidence>
<evidence type="ECO:0000313" key="12">
    <source>
        <dbReference type="Proteomes" id="UP001605036"/>
    </source>
</evidence>
<feature type="region of interest" description="Disordered" evidence="9">
    <location>
        <begin position="1"/>
        <end position="58"/>
    </location>
</feature>
<dbReference type="PROSITE" id="PS00411">
    <property type="entry name" value="KINESIN_MOTOR_1"/>
    <property type="match status" value="1"/>
</dbReference>
<evidence type="ECO:0000256" key="7">
    <source>
        <dbReference type="PROSITE-ProRule" id="PRU00283"/>
    </source>
</evidence>
<evidence type="ECO:0000256" key="2">
    <source>
        <dbReference type="ARBA" id="ARBA00022741"/>
    </source>
</evidence>
<dbReference type="Gene3D" id="3.40.850.10">
    <property type="entry name" value="Kinesin motor domain"/>
    <property type="match status" value="1"/>
</dbReference>
<evidence type="ECO:0000256" key="3">
    <source>
        <dbReference type="ARBA" id="ARBA00022840"/>
    </source>
</evidence>
<dbReference type="FunFam" id="3.40.850.10:FF:000052">
    <property type="entry name" value="Kinesin-like protein KIN-12F"/>
    <property type="match status" value="1"/>
</dbReference>
<dbReference type="InterPro" id="IPR027417">
    <property type="entry name" value="P-loop_NTPase"/>
</dbReference>
<keyword evidence="1" id="KW-0493">Microtubule</keyword>
<feature type="binding site" evidence="7">
    <location>
        <begin position="242"/>
        <end position="249"/>
    </location>
    <ligand>
        <name>ATP</name>
        <dbReference type="ChEBI" id="CHEBI:30616"/>
    </ligand>
</feature>
<keyword evidence="3 7" id="KW-0067">ATP-binding</keyword>
<comment type="similarity">
    <text evidence="6">Belongs to the TRAFAC class myosin-kinesin ATPase superfamily. Kinesin family. KIN-12 subfamily.</text>
</comment>
<dbReference type="GO" id="GO:0009524">
    <property type="term" value="C:phragmoplast"/>
    <property type="evidence" value="ECO:0007669"/>
    <property type="project" value="UniProtKB-ARBA"/>
</dbReference>
<dbReference type="Pfam" id="PF00225">
    <property type="entry name" value="Kinesin"/>
    <property type="match status" value="1"/>
</dbReference>
<organism evidence="11 12">
    <name type="scientific">Riccia fluitans</name>
    <dbReference type="NCBI Taxonomy" id="41844"/>
    <lineage>
        <taxon>Eukaryota</taxon>
        <taxon>Viridiplantae</taxon>
        <taxon>Streptophyta</taxon>
        <taxon>Embryophyta</taxon>
        <taxon>Marchantiophyta</taxon>
        <taxon>Marchantiopsida</taxon>
        <taxon>Marchantiidae</taxon>
        <taxon>Marchantiales</taxon>
        <taxon>Ricciaceae</taxon>
        <taxon>Riccia</taxon>
    </lineage>
</organism>
<dbReference type="InterPro" id="IPR044986">
    <property type="entry name" value="KIF15/KIN-12"/>
</dbReference>
<evidence type="ECO:0000256" key="9">
    <source>
        <dbReference type="SAM" id="MobiDB-lite"/>
    </source>
</evidence>
<keyword evidence="2 7" id="KW-0547">Nucleotide-binding</keyword>
<feature type="compositionally biased region" description="Basic and acidic residues" evidence="9">
    <location>
        <begin position="681"/>
        <end position="690"/>
    </location>
</feature>
<dbReference type="Proteomes" id="UP001605036">
    <property type="component" value="Unassembled WGS sequence"/>
</dbReference>
<feature type="compositionally biased region" description="Basic and acidic residues" evidence="9">
    <location>
        <begin position="911"/>
        <end position="922"/>
    </location>
</feature>
<proteinExistence type="inferred from homology"/>
<evidence type="ECO:0000256" key="4">
    <source>
        <dbReference type="ARBA" id="ARBA00023054"/>
    </source>
</evidence>
<evidence type="ECO:0000256" key="5">
    <source>
        <dbReference type="ARBA" id="ARBA00023175"/>
    </source>
</evidence>
<protein>
    <recommendedName>
        <fullName evidence="10">Kinesin motor domain-containing protein</fullName>
    </recommendedName>
</protein>
<dbReference type="InterPro" id="IPR036961">
    <property type="entry name" value="Kinesin_motor_dom_sf"/>
</dbReference>
<reference evidence="11 12" key="1">
    <citation type="submission" date="2024-09" db="EMBL/GenBank/DDBJ databases">
        <title>Chromosome-scale assembly of Riccia fluitans.</title>
        <authorList>
            <person name="Paukszto L."/>
            <person name="Sawicki J."/>
            <person name="Karawczyk K."/>
            <person name="Piernik-Szablinska J."/>
            <person name="Szczecinska M."/>
            <person name="Mazdziarz M."/>
        </authorList>
    </citation>
    <scope>NUCLEOTIDE SEQUENCE [LARGE SCALE GENOMIC DNA]</scope>
    <source>
        <strain evidence="11">Rf_01</strain>
        <tissue evidence="11">Aerial parts of the thallus</tissue>
    </source>
</reference>
<dbReference type="PANTHER" id="PTHR37739">
    <property type="entry name" value="KINESIN-LIKE PROTEIN KIN-12D"/>
    <property type="match status" value="1"/>
</dbReference>
<keyword evidence="5 7" id="KW-0505">Motor protein</keyword>
<evidence type="ECO:0000256" key="1">
    <source>
        <dbReference type="ARBA" id="ARBA00022701"/>
    </source>
</evidence>
<dbReference type="InterPro" id="IPR001752">
    <property type="entry name" value="Kinesin_motor_dom"/>
</dbReference>
<dbReference type="GO" id="GO:0005874">
    <property type="term" value="C:microtubule"/>
    <property type="evidence" value="ECO:0007669"/>
    <property type="project" value="UniProtKB-KW"/>
</dbReference>
<dbReference type="GO" id="GO:0005524">
    <property type="term" value="F:ATP binding"/>
    <property type="evidence" value="ECO:0007669"/>
    <property type="project" value="UniProtKB-UniRule"/>
</dbReference>
<dbReference type="PRINTS" id="PR00380">
    <property type="entry name" value="KINESINHEAVY"/>
</dbReference>
<feature type="domain" description="Kinesin motor" evidence="10">
    <location>
        <begin position="165"/>
        <end position="503"/>
    </location>
</feature>
<feature type="coiled-coil region" evidence="8">
    <location>
        <begin position="1296"/>
        <end position="1334"/>
    </location>
</feature>
<feature type="region of interest" description="Disordered" evidence="9">
    <location>
        <begin position="1014"/>
        <end position="1041"/>
    </location>
</feature>
<name>A0ABD1ZLM8_9MARC</name>
<dbReference type="EMBL" id="JBHFFA010000001">
    <property type="protein sequence ID" value="KAL2651860.1"/>
    <property type="molecule type" value="Genomic_DNA"/>
</dbReference>
<keyword evidence="4 8" id="KW-0175">Coiled coil</keyword>
<dbReference type="GO" id="GO:0003774">
    <property type="term" value="F:cytoskeletal motor activity"/>
    <property type="evidence" value="ECO:0007669"/>
    <property type="project" value="UniProtKB-UniRule"/>
</dbReference>
<dbReference type="SMART" id="SM00129">
    <property type="entry name" value="KISc"/>
    <property type="match status" value="1"/>
</dbReference>
<gene>
    <name evidence="11" type="ORF">R1flu_019988</name>
</gene>
<evidence type="ECO:0000256" key="8">
    <source>
        <dbReference type="SAM" id="Coils"/>
    </source>
</evidence>
<feature type="compositionally biased region" description="Polar residues" evidence="9">
    <location>
        <begin position="1029"/>
        <end position="1041"/>
    </location>
</feature>
<dbReference type="PANTHER" id="PTHR37739:SF16">
    <property type="entry name" value="KINESIN-LIKE PROTEIN"/>
    <property type="match status" value="1"/>
</dbReference>
<sequence length="1617" mass="179419">MPPLLTRSRTIRGVTSPAESPVKEREPFTLGPFRQHKGFPAATASGRRARGNGENVPPDNVYTAAYVKANTIHQDSGSPAVCKSGSKRNGIATPLPGSPALLPRPPASKPSPAHSRQKLEPPTGPIQDPLGAAKRKLSWDSGHGSTAVENSAGCISTEADGSDTGVKVMVRMRPLNAKEEQEEATLIVHKVSTNAVALGDQQFTYDSVAGVDASQQEVFNMVGLPMVENCLAGFNSSIFAYGQTGSGKTHTMWGATSDAGTDLSPSKDRGITPRVFEQLFARMMQEEKLNLDKALQYQCRCSFLEIYNEQITDLLESNQKNLQIREDTKTGVYVENLSEVYVSTVDDVTRLLLKGLSNRRTGSTAMNNESSRSHSVFTCVIDCHYKNLAEGCNTVRSSRMNLVDLAGSERQKQTGAAGERLKEAGNINKSLSQLGNVINILAEVAQTGKQRHIPYRDSRLTFLLQESLGGNAKLAMICAISPASSCRSETLSTLRFAQRAKAVQNKAVVNEENASDVNLLREQIRQLKDELKRMKTNGAQEPGTGGYSNGWNARRSYNLLRLSLSHPMTISAADLDVDNDHEMEIDEDDCEREPASKPASDSKGVALKAGASRLEAIEEKEWIPDTPMEVEGFGSCEGTSIIATDVTREPISSSSPLPQKKESEASTPKTGSKLDPLPQNNDREASHDAETELNIEDENFPNLKTPESIKLPDLVVPKLHSPPLSVSPRLRGSTKKSLSGSPLGRRPGVASPISIRDSLVSDEVYHSTEERFRDSSTLQSLQLKSQSVVRSEVRSSMSSVRPTERLAACLHRGLQILDNQQRTSMAVVRSSSAGLRFSVQNADFRIPRLIEKADKSIQTTPPVLVSTGSSPVIIGTKSVVLFEEISSFNLEFASADYTSRDEAPTSTTSVKEIRQESDKDDSCNLDLPETDHVHISEQEALAESTDCHAEQLEEGSLQPACEHVSGLQAAPSFVADAGKNEFQVIPGILPSPSERHELSGSSSLAELENKQLQVASTQTPERMVVDPGTSPTSKQFMLSNHPSSSQDASLWQLIPVDAQKPTSQRAGIHSGLHVAEAIENLLTGAIRRERVAEELVCKQAAEIEQLNRLVRQYKHERECNAILHQTREDKIARLESLMENVIPTDEYLSEEWSALLLEHQLLQEKFDNHPEITNSSVEQQRLLEELNKYRMFYDLGEREVLLEEISQLRNQLQSLLENTGNNSAGKNRRLSMTRKSMQVGKSEECSGLPQTARSLYLIPAPQDEQASQKQHLSDNSKALVVTDPRTSEQLRWEEEKQEWEARERDWMSALEEMREEVESYKRIAEKRKQEFESEKRCADEVQEALQMAMAGHARLLEQYADLQEKHIGLLAKQRKIRETTVDVKKMAKRAGVSNFESKWLDAQAAQMAAMKVDFEEERRAAREEIQGLQVQLRDTAEAVQAAGELLVRLKEAEESVMVAQDAAAVAEQSANATKRELEKSRRRHATEIATLQQRLLESRLQKTAVCPMCVMAERVKFQFSEVDAETAQATIEAEARAMALKEEKEWMAKQRQIASEEERRTHSEHDMDDYASVRTGEFEVQDYDSEGGLQLEEFDDLDHFFVPSHDAYVHIRTPEKR</sequence>
<feature type="region of interest" description="Disordered" evidence="9">
    <location>
        <begin position="584"/>
        <end position="607"/>
    </location>
</feature>
<evidence type="ECO:0000259" key="10">
    <source>
        <dbReference type="PROSITE" id="PS50067"/>
    </source>
</evidence>
<accession>A0ABD1ZLM8</accession>
<feature type="coiled-coil region" evidence="8">
    <location>
        <begin position="1404"/>
        <end position="1494"/>
    </location>
</feature>
<comment type="caution">
    <text evidence="11">The sequence shown here is derived from an EMBL/GenBank/DDBJ whole genome shotgun (WGS) entry which is preliminary data.</text>
</comment>
<feature type="coiled-coil region" evidence="8">
    <location>
        <begin position="510"/>
        <end position="537"/>
    </location>
</feature>
<feature type="region of interest" description="Disordered" evidence="9">
    <location>
        <begin position="73"/>
        <end position="160"/>
    </location>
</feature>
<keyword evidence="12" id="KW-1185">Reference proteome</keyword>
<evidence type="ECO:0000313" key="11">
    <source>
        <dbReference type="EMBL" id="KAL2651860.1"/>
    </source>
</evidence>
<feature type="region of interest" description="Disordered" evidence="9">
    <location>
        <begin position="644"/>
        <end position="706"/>
    </location>
</feature>
<dbReference type="SUPFAM" id="SSF52540">
    <property type="entry name" value="P-loop containing nucleoside triphosphate hydrolases"/>
    <property type="match status" value="1"/>
</dbReference>